<dbReference type="AlphaFoldDB" id="A0A7J7IQ59"/>
<protein>
    <submittedName>
        <fullName evidence="2">Uncharacterized protein</fullName>
    </submittedName>
</protein>
<name>A0A7J7IQ59_9RHOD</name>
<evidence type="ECO:0000313" key="3">
    <source>
        <dbReference type="Proteomes" id="UP000530660"/>
    </source>
</evidence>
<keyword evidence="3" id="KW-1185">Reference proteome</keyword>
<comment type="caution">
    <text evidence="2">The sequence shown here is derived from an EMBL/GenBank/DDBJ whole genome shotgun (WGS) entry which is preliminary data.</text>
</comment>
<accession>A0A7J7IQ59</accession>
<evidence type="ECO:0000256" key="1">
    <source>
        <dbReference type="SAM" id="Phobius"/>
    </source>
</evidence>
<organism evidence="2 3">
    <name type="scientific">Cyanidiococcus yangmingshanensis</name>
    <dbReference type="NCBI Taxonomy" id="2690220"/>
    <lineage>
        <taxon>Eukaryota</taxon>
        <taxon>Rhodophyta</taxon>
        <taxon>Bangiophyceae</taxon>
        <taxon>Cyanidiales</taxon>
        <taxon>Cyanidiaceae</taxon>
        <taxon>Cyanidiococcus</taxon>
    </lineage>
</organism>
<reference evidence="2 3" key="1">
    <citation type="journal article" date="2020" name="J. Phycol.">
        <title>Comparative genome analysis reveals Cyanidiococcus gen. nov., a new extremophilic red algal genus sister to Cyanidioschyzon (Cyanidioschyzonaceae, Rhodophyta).</title>
        <authorList>
            <person name="Liu S.-L."/>
            <person name="Chiang Y.-R."/>
            <person name="Yoon H.S."/>
            <person name="Fu H.-Y."/>
        </authorList>
    </citation>
    <scope>NUCLEOTIDE SEQUENCE [LARGE SCALE GENOMIC DNA]</scope>
    <source>
        <strain evidence="2 3">THAL066</strain>
    </source>
</reference>
<gene>
    <name evidence="2" type="ORF">F1559_003511</name>
</gene>
<dbReference type="Proteomes" id="UP000530660">
    <property type="component" value="Unassembled WGS sequence"/>
</dbReference>
<evidence type="ECO:0000313" key="2">
    <source>
        <dbReference type="EMBL" id="KAF6005255.1"/>
    </source>
</evidence>
<keyword evidence="1" id="KW-0472">Membrane</keyword>
<sequence>MEEALQLEAWSTCRSSFFVGVFVGVLLASLCTPFVGLTNTLRMVLQAQMGSLAIAASGQLFSVLAAYWNGAFQLSMESGLWALESAMGACSFSVGNLCGASCGGILGTFLSIRLGSVLASDIEEEWVLLSQCAIKGVQRLAVIGDLNLLKRIVALRAAASTGEFEPTVPRANSENTRTVIASDNIELISSRRECPTFAYTSCSLWTMA</sequence>
<dbReference type="EMBL" id="VWRR01000001">
    <property type="protein sequence ID" value="KAF6005255.1"/>
    <property type="molecule type" value="Genomic_DNA"/>
</dbReference>
<proteinExistence type="predicted"/>
<keyword evidence="1" id="KW-1133">Transmembrane helix</keyword>
<feature type="transmembrane region" description="Helical" evidence="1">
    <location>
        <begin position="17"/>
        <end position="37"/>
    </location>
</feature>
<feature type="transmembrane region" description="Helical" evidence="1">
    <location>
        <begin position="49"/>
        <end position="68"/>
    </location>
</feature>
<keyword evidence="1" id="KW-0812">Transmembrane</keyword>